<keyword evidence="1" id="KW-0175">Coiled coil</keyword>
<keyword evidence="2" id="KW-1133">Transmembrane helix</keyword>
<evidence type="ECO:0000256" key="2">
    <source>
        <dbReference type="SAM" id="Phobius"/>
    </source>
</evidence>
<evidence type="ECO:0000313" key="4">
    <source>
        <dbReference type="Proteomes" id="UP000001192"/>
    </source>
</evidence>
<dbReference type="AlphaFoldDB" id="B2JUJ2"/>
<geneLocation type="plasmid" evidence="3 4">
    <name>pBPHY01</name>
</geneLocation>
<keyword evidence="2" id="KW-0472">Membrane</keyword>
<gene>
    <name evidence="3" type="ordered locus">Bphy_7162</name>
</gene>
<evidence type="ECO:0000256" key="1">
    <source>
        <dbReference type="SAM" id="Coils"/>
    </source>
</evidence>
<accession>B2JUJ2</accession>
<protein>
    <submittedName>
        <fullName evidence="3">Uncharacterized protein</fullName>
    </submittedName>
</protein>
<sequence>MNRFRVFGGESARDRVLEHVAQIEANRVAIESLRELIDSKINTLRFEVTTGLASLKELKRHDLDGMAEHSRVLYVEINRRLGELEKSIERLDQANRDYVLREVYEKDEERLYMERRDASKAKESGQRAMLIAALSALVSIFNTIIAFYLRMH</sequence>
<dbReference type="RefSeq" id="WP_012406319.1">
    <property type="nucleotide sequence ID" value="NC_010625.1"/>
</dbReference>
<name>B2JUJ2_PARP8</name>
<feature type="coiled-coil region" evidence="1">
    <location>
        <begin position="74"/>
        <end position="101"/>
    </location>
</feature>
<keyword evidence="3" id="KW-0614">Plasmid</keyword>
<keyword evidence="4" id="KW-1185">Reference proteome</keyword>
<organism evidence="3 4">
    <name type="scientific">Paraburkholderia phymatum (strain DSM 17167 / CIP 108236 / LMG 21445 / STM815)</name>
    <name type="common">Burkholderia phymatum</name>
    <dbReference type="NCBI Taxonomy" id="391038"/>
    <lineage>
        <taxon>Bacteria</taxon>
        <taxon>Pseudomonadati</taxon>
        <taxon>Pseudomonadota</taxon>
        <taxon>Betaproteobacteria</taxon>
        <taxon>Burkholderiales</taxon>
        <taxon>Burkholderiaceae</taxon>
        <taxon>Paraburkholderia</taxon>
    </lineage>
</organism>
<feature type="transmembrane region" description="Helical" evidence="2">
    <location>
        <begin position="128"/>
        <end position="149"/>
    </location>
</feature>
<dbReference type="Proteomes" id="UP000001192">
    <property type="component" value="Plasmid pBPHY01"/>
</dbReference>
<reference evidence="4" key="1">
    <citation type="journal article" date="2014" name="Stand. Genomic Sci.">
        <title>Complete genome sequence of Burkholderia phymatum STM815(T), a broad host range and efficient nitrogen-fixing symbiont of Mimosa species.</title>
        <authorList>
            <person name="Moulin L."/>
            <person name="Klonowska A."/>
            <person name="Caroline B."/>
            <person name="Booth K."/>
            <person name="Vriezen J.A."/>
            <person name="Melkonian R."/>
            <person name="James E.K."/>
            <person name="Young J.P."/>
            <person name="Bena G."/>
            <person name="Hauser L."/>
            <person name="Land M."/>
            <person name="Kyrpides N."/>
            <person name="Bruce D."/>
            <person name="Chain P."/>
            <person name="Copeland A."/>
            <person name="Pitluck S."/>
            <person name="Woyke T."/>
            <person name="Lizotte-Waniewski M."/>
            <person name="Bristow J."/>
            <person name="Riley M."/>
        </authorList>
    </citation>
    <scope>NUCLEOTIDE SEQUENCE [LARGE SCALE GENOMIC DNA]</scope>
    <source>
        <strain evidence="4">DSM 17167 / CIP 108236 / LMG 21445 / STM815</strain>
        <plasmid evidence="4">Plasmid pBPHY01</plasmid>
    </source>
</reference>
<keyword evidence="2" id="KW-0812">Transmembrane</keyword>
<dbReference type="KEGG" id="bph:Bphy_7162"/>
<dbReference type="HOGENOM" id="CLU_1718882_0_0_4"/>
<proteinExistence type="predicted"/>
<evidence type="ECO:0000313" key="3">
    <source>
        <dbReference type="EMBL" id="ACC76163.1"/>
    </source>
</evidence>
<dbReference type="EMBL" id="CP001045">
    <property type="protein sequence ID" value="ACC76163.1"/>
    <property type="molecule type" value="Genomic_DNA"/>
</dbReference>